<evidence type="ECO:0000313" key="1">
    <source>
        <dbReference type="EMBL" id="OXU20742.1"/>
    </source>
</evidence>
<organism evidence="1 2">
    <name type="scientific">Trichomalopsis sarcophagae</name>
    <dbReference type="NCBI Taxonomy" id="543379"/>
    <lineage>
        <taxon>Eukaryota</taxon>
        <taxon>Metazoa</taxon>
        <taxon>Ecdysozoa</taxon>
        <taxon>Arthropoda</taxon>
        <taxon>Hexapoda</taxon>
        <taxon>Insecta</taxon>
        <taxon>Pterygota</taxon>
        <taxon>Neoptera</taxon>
        <taxon>Endopterygota</taxon>
        <taxon>Hymenoptera</taxon>
        <taxon>Apocrita</taxon>
        <taxon>Proctotrupomorpha</taxon>
        <taxon>Chalcidoidea</taxon>
        <taxon>Pteromalidae</taxon>
        <taxon>Pteromalinae</taxon>
        <taxon>Trichomalopsis</taxon>
    </lineage>
</organism>
<proteinExistence type="predicted"/>
<name>A0A232EQY7_9HYME</name>
<dbReference type="EMBL" id="NNAY01002704">
    <property type="protein sequence ID" value="OXU20742.1"/>
    <property type="molecule type" value="Genomic_DNA"/>
</dbReference>
<gene>
    <name evidence="1" type="ORF">TSAR_008675</name>
</gene>
<dbReference type="Proteomes" id="UP000215335">
    <property type="component" value="Unassembled WGS sequence"/>
</dbReference>
<dbReference type="AlphaFoldDB" id="A0A232EQY7"/>
<accession>A0A232EQY7</accession>
<keyword evidence="2" id="KW-1185">Reference proteome</keyword>
<comment type="caution">
    <text evidence="1">The sequence shown here is derived from an EMBL/GenBank/DDBJ whole genome shotgun (WGS) entry which is preliminary data.</text>
</comment>
<evidence type="ECO:0000313" key="2">
    <source>
        <dbReference type="Proteomes" id="UP000215335"/>
    </source>
</evidence>
<reference evidence="1 2" key="1">
    <citation type="journal article" date="2017" name="Curr. Biol.">
        <title>The Evolution of Venom by Co-option of Single-Copy Genes.</title>
        <authorList>
            <person name="Martinson E.O."/>
            <person name="Mrinalini"/>
            <person name="Kelkar Y.D."/>
            <person name="Chang C.H."/>
            <person name="Werren J.H."/>
        </authorList>
    </citation>
    <scope>NUCLEOTIDE SEQUENCE [LARGE SCALE GENOMIC DNA]</scope>
    <source>
        <strain evidence="1 2">Alberta</strain>
        <tissue evidence="1">Whole body</tissue>
    </source>
</reference>
<protein>
    <submittedName>
        <fullName evidence="1">Uncharacterized protein</fullName>
    </submittedName>
</protein>
<sequence>MLGLCVCKKCGRESGAVLRLLLLALDHSSQDYAARAGGVAAVVSIWRLYSRFICYGAEYFASNSIRDAPVWHTFARVARERKSCNL</sequence>